<dbReference type="InterPro" id="IPR039727">
    <property type="entry name" value="SE/Ars2"/>
</dbReference>
<feature type="compositionally biased region" description="Basic and acidic residues" evidence="5">
    <location>
        <begin position="20"/>
        <end position="40"/>
    </location>
</feature>
<dbReference type="OrthoDB" id="342064at2759"/>
<comment type="subcellular location">
    <subcellularLocation>
        <location evidence="1">Nucleus</location>
    </subcellularLocation>
</comment>
<sequence>MSSSPSSKKYSSQDSSGSDDELHHLRDRGRYENERDVSMDRHKRSRRSRHSRSPSIGKWLIVYMPWLLDSPVVIVERKRHRQSRRRYPEDSSSQEDDDDSYTDRRRSRPSNPHYDERDRRRPPQSRGIEPANPDTFDYIIPYKQYCDYLRYTHPYKRLDDHDSRRRYDHYKDAFHAKQLATFFEANKDKQWFLEKYHPVLSEPRKEELKQRRLRYLDQFMGELDQGQLDDVVLDEGKPYTLNLQGNINDGPLQDDNDDNDDVFENRLVIKTVLPTIPRENILKLCETIEGFDYLALSEPGPNRRFHRIGWINFKKGTDMQDTFNKLDKQVVDDFIFHLAMNKKNQEPLPRTPRLALEISSTDDRLRHDVDQAYAVAKAMDGFLGVKGARRVVDRANAITKSTHHSREGTPHSNLSDNEDDSPPTIDAVKKELDLLITYLRRVHMMCYYCGLECDSKEDLDRKCMEPHCRKSSEKKNQQDVSATPTNEKGELAWAKNLDSKLSLKYEKPRNRTLERLGGKILKDELEDFYANNTQREHSTKYRCKVDDCNKAFKGYDYVEKHINSKHPEKVDQVKEMTAFYNNYVCDPNHLTPQLNHHKTNINTATMTMNPAMAMGMVNGPAGANLPMNRSNPVYPFVVYRPMNPERQYLEDTIYQATIPLFMSAIHTVPSYLQTPHPKLLKVHSLLPSKVLIRNIESFGGKQLVPSRSPKPIDLRYQHSSLPSL</sequence>
<dbReference type="FunCoup" id="A0A168T3K0">
    <property type="interactions" value="23"/>
</dbReference>
<evidence type="ECO:0000259" key="6">
    <source>
        <dbReference type="PROSITE" id="PS50157"/>
    </source>
</evidence>
<feature type="compositionally biased region" description="Basic residues" evidence="5">
    <location>
        <begin position="41"/>
        <end position="51"/>
    </location>
</feature>
<dbReference type="Pfam" id="PF13821">
    <property type="entry name" value="DUF4187"/>
    <property type="match status" value="1"/>
</dbReference>
<dbReference type="PROSITE" id="PS50157">
    <property type="entry name" value="ZINC_FINGER_C2H2_2"/>
    <property type="match status" value="1"/>
</dbReference>
<dbReference type="PANTHER" id="PTHR13165">
    <property type="entry name" value="ARSENITE-RESISTANCE PROTEIN 2"/>
    <property type="match status" value="1"/>
</dbReference>
<keyword evidence="4" id="KW-0479">Metal-binding</keyword>
<feature type="region of interest" description="Disordered" evidence="5">
    <location>
        <begin position="1"/>
        <end position="51"/>
    </location>
</feature>
<evidence type="ECO:0000313" key="8">
    <source>
        <dbReference type="Proteomes" id="UP000078561"/>
    </source>
</evidence>
<name>A0A168T3K0_ABSGL</name>
<dbReference type="InParanoid" id="A0A168T3K0"/>
<organism evidence="7">
    <name type="scientific">Absidia glauca</name>
    <name type="common">Pin mould</name>
    <dbReference type="NCBI Taxonomy" id="4829"/>
    <lineage>
        <taxon>Eukaryota</taxon>
        <taxon>Fungi</taxon>
        <taxon>Fungi incertae sedis</taxon>
        <taxon>Mucoromycota</taxon>
        <taxon>Mucoromycotina</taxon>
        <taxon>Mucoromycetes</taxon>
        <taxon>Mucorales</taxon>
        <taxon>Cunninghamellaceae</taxon>
        <taxon>Absidia</taxon>
    </lineage>
</organism>
<dbReference type="InterPro" id="IPR007042">
    <property type="entry name" value="SERRATE/Ars2_C"/>
</dbReference>
<feature type="region of interest" description="Disordered" evidence="5">
    <location>
        <begin position="78"/>
        <end position="135"/>
    </location>
</feature>
<dbReference type="SMART" id="SM00355">
    <property type="entry name" value="ZnF_C2H2"/>
    <property type="match status" value="1"/>
</dbReference>
<dbReference type="GO" id="GO:0008270">
    <property type="term" value="F:zinc ion binding"/>
    <property type="evidence" value="ECO:0007669"/>
    <property type="project" value="UniProtKB-KW"/>
</dbReference>
<dbReference type="AlphaFoldDB" id="A0A168T3K0"/>
<dbReference type="SMART" id="SM01173">
    <property type="entry name" value="DUF4187"/>
    <property type="match status" value="1"/>
</dbReference>
<feature type="region of interest" description="Disordered" evidence="5">
    <location>
        <begin position="397"/>
        <end position="425"/>
    </location>
</feature>
<evidence type="ECO:0000256" key="3">
    <source>
        <dbReference type="ARBA" id="ARBA00023242"/>
    </source>
</evidence>
<reference evidence="7" key="1">
    <citation type="submission" date="2016-04" db="EMBL/GenBank/DDBJ databases">
        <authorList>
            <person name="Evans L.H."/>
            <person name="Alamgir A."/>
            <person name="Owens N."/>
            <person name="Weber N.D."/>
            <person name="Virtaneva K."/>
            <person name="Barbian K."/>
            <person name="Babar A."/>
            <person name="Rosenke K."/>
        </authorList>
    </citation>
    <scope>NUCLEOTIDE SEQUENCE [LARGE SCALE GENOMIC DNA]</scope>
    <source>
        <strain evidence="7">CBS 101.48</strain>
    </source>
</reference>
<feature type="region of interest" description="Disordered" evidence="5">
    <location>
        <begin position="466"/>
        <end position="486"/>
    </location>
</feature>
<keyword evidence="3" id="KW-0539">Nucleus</keyword>
<feature type="compositionally biased region" description="Basic and acidic residues" evidence="5">
    <location>
        <begin position="466"/>
        <end position="477"/>
    </location>
</feature>
<keyword evidence="8" id="KW-1185">Reference proteome</keyword>
<feature type="compositionally biased region" description="Low complexity" evidence="5">
    <location>
        <begin position="1"/>
        <end position="16"/>
    </location>
</feature>
<dbReference type="GO" id="GO:0016604">
    <property type="term" value="C:nuclear body"/>
    <property type="evidence" value="ECO:0007669"/>
    <property type="project" value="TreeGrafter"/>
</dbReference>
<dbReference type="Pfam" id="PF04959">
    <property type="entry name" value="ARS2"/>
    <property type="match status" value="1"/>
</dbReference>
<evidence type="ECO:0000256" key="4">
    <source>
        <dbReference type="PROSITE-ProRule" id="PRU00042"/>
    </source>
</evidence>
<evidence type="ECO:0000256" key="1">
    <source>
        <dbReference type="ARBA" id="ARBA00004123"/>
    </source>
</evidence>
<dbReference type="InterPro" id="IPR021933">
    <property type="entry name" value="SERRATE/Ars2_N"/>
</dbReference>
<dbReference type="GO" id="GO:0031053">
    <property type="term" value="P:primary miRNA processing"/>
    <property type="evidence" value="ECO:0007669"/>
    <property type="project" value="TreeGrafter"/>
</dbReference>
<dbReference type="PROSITE" id="PS00028">
    <property type="entry name" value="ZINC_FINGER_C2H2_1"/>
    <property type="match status" value="1"/>
</dbReference>
<dbReference type="Pfam" id="PF12066">
    <property type="entry name" value="SERRATE_Ars2_N"/>
    <property type="match status" value="1"/>
</dbReference>
<evidence type="ECO:0000313" key="7">
    <source>
        <dbReference type="EMBL" id="SAM09405.1"/>
    </source>
</evidence>
<dbReference type="EMBL" id="LT555008">
    <property type="protein sequence ID" value="SAM09405.1"/>
    <property type="molecule type" value="Genomic_DNA"/>
</dbReference>
<proteinExistence type="inferred from homology"/>
<comment type="similarity">
    <text evidence="2">Belongs to the ARS2 family.</text>
</comment>
<gene>
    <name evidence="7" type="primary">ABSGL_15081.1 scaffold 15162</name>
</gene>
<evidence type="ECO:0000256" key="2">
    <source>
        <dbReference type="ARBA" id="ARBA00005407"/>
    </source>
</evidence>
<keyword evidence="4" id="KW-0862">Zinc</keyword>
<accession>A0A168T3K0</accession>
<dbReference type="Proteomes" id="UP000078561">
    <property type="component" value="Unassembled WGS sequence"/>
</dbReference>
<protein>
    <recommendedName>
        <fullName evidence="6">C2H2-type domain-containing protein</fullName>
    </recommendedName>
</protein>
<dbReference type="STRING" id="4829.A0A168T3K0"/>
<keyword evidence="4" id="KW-0863">Zinc-finger</keyword>
<evidence type="ECO:0000256" key="5">
    <source>
        <dbReference type="SAM" id="MobiDB-lite"/>
    </source>
</evidence>
<dbReference type="InterPro" id="IPR025239">
    <property type="entry name" value="DUF4187"/>
</dbReference>
<feature type="domain" description="C2H2-type" evidence="6">
    <location>
        <begin position="541"/>
        <end position="571"/>
    </location>
</feature>
<dbReference type="PANTHER" id="PTHR13165:SF0">
    <property type="entry name" value="SERRATE RNA EFFECTOR MOLECULE HOMOLOG"/>
    <property type="match status" value="1"/>
</dbReference>
<dbReference type="InterPro" id="IPR013087">
    <property type="entry name" value="Znf_C2H2_type"/>
</dbReference>